<dbReference type="Proteomes" id="UP001152622">
    <property type="component" value="Chromosome 6"/>
</dbReference>
<accession>A0A9Q1IUZ6</accession>
<protein>
    <submittedName>
        <fullName evidence="1">Uncharacterized protein</fullName>
    </submittedName>
</protein>
<comment type="caution">
    <text evidence="1">The sequence shown here is derived from an EMBL/GenBank/DDBJ whole genome shotgun (WGS) entry which is preliminary data.</text>
</comment>
<dbReference type="EMBL" id="JAINUF010000006">
    <property type="protein sequence ID" value="KAJ8356077.1"/>
    <property type="molecule type" value="Genomic_DNA"/>
</dbReference>
<name>A0A9Q1IUZ6_SYNKA</name>
<reference evidence="1" key="1">
    <citation type="journal article" date="2023" name="Science">
        <title>Genome structures resolve the early diversification of teleost fishes.</title>
        <authorList>
            <person name="Parey E."/>
            <person name="Louis A."/>
            <person name="Montfort J."/>
            <person name="Bouchez O."/>
            <person name="Roques C."/>
            <person name="Iampietro C."/>
            <person name="Lluch J."/>
            <person name="Castinel A."/>
            <person name="Donnadieu C."/>
            <person name="Desvignes T."/>
            <person name="Floi Bucao C."/>
            <person name="Jouanno E."/>
            <person name="Wen M."/>
            <person name="Mejri S."/>
            <person name="Dirks R."/>
            <person name="Jansen H."/>
            <person name="Henkel C."/>
            <person name="Chen W.J."/>
            <person name="Zahm M."/>
            <person name="Cabau C."/>
            <person name="Klopp C."/>
            <person name="Thompson A.W."/>
            <person name="Robinson-Rechavi M."/>
            <person name="Braasch I."/>
            <person name="Lecointre G."/>
            <person name="Bobe J."/>
            <person name="Postlethwait J.H."/>
            <person name="Berthelot C."/>
            <person name="Roest Crollius H."/>
            <person name="Guiguen Y."/>
        </authorList>
    </citation>
    <scope>NUCLEOTIDE SEQUENCE</scope>
    <source>
        <strain evidence="1">WJC10195</strain>
    </source>
</reference>
<organism evidence="1 2">
    <name type="scientific">Synaphobranchus kaupii</name>
    <name type="common">Kaup's arrowtooth eel</name>
    <dbReference type="NCBI Taxonomy" id="118154"/>
    <lineage>
        <taxon>Eukaryota</taxon>
        <taxon>Metazoa</taxon>
        <taxon>Chordata</taxon>
        <taxon>Craniata</taxon>
        <taxon>Vertebrata</taxon>
        <taxon>Euteleostomi</taxon>
        <taxon>Actinopterygii</taxon>
        <taxon>Neopterygii</taxon>
        <taxon>Teleostei</taxon>
        <taxon>Anguilliformes</taxon>
        <taxon>Synaphobranchidae</taxon>
        <taxon>Synaphobranchus</taxon>
    </lineage>
</organism>
<gene>
    <name evidence="1" type="ORF">SKAU_G00188710</name>
</gene>
<dbReference type="AlphaFoldDB" id="A0A9Q1IUZ6"/>
<sequence length="108" mass="11782">MILLAPFPRQILAMCGRSPAQPALCSQLCSLYNTLPNVPLQASADGITESSSLHCPVQSVNHMTSLTPGQKELWERLIIWCIVCTWTFSANMTNADPGGQHPDLTTSR</sequence>
<evidence type="ECO:0000313" key="1">
    <source>
        <dbReference type="EMBL" id="KAJ8356077.1"/>
    </source>
</evidence>
<keyword evidence="2" id="KW-1185">Reference proteome</keyword>
<proteinExistence type="predicted"/>
<evidence type="ECO:0000313" key="2">
    <source>
        <dbReference type="Proteomes" id="UP001152622"/>
    </source>
</evidence>